<gene>
    <name evidence="2" type="ORF">PAC_12611</name>
</gene>
<dbReference type="Proteomes" id="UP000184330">
    <property type="component" value="Unassembled WGS sequence"/>
</dbReference>
<evidence type="ECO:0000313" key="3">
    <source>
        <dbReference type="Proteomes" id="UP000184330"/>
    </source>
</evidence>
<evidence type="ECO:0000259" key="1">
    <source>
        <dbReference type="Pfam" id="PF20150"/>
    </source>
</evidence>
<protein>
    <recommendedName>
        <fullName evidence="1">2EXR domain-containing protein</fullName>
    </recommendedName>
</protein>
<evidence type="ECO:0000313" key="2">
    <source>
        <dbReference type="EMBL" id="CZR62714.1"/>
    </source>
</evidence>
<proteinExistence type="predicted"/>
<dbReference type="PANTHER" id="PTHR35910:SF6">
    <property type="entry name" value="2EXR DOMAIN-CONTAINING PROTEIN"/>
    <property type="match status" value="1"/>
</dbReference>
<keyword evidence="3" id="KW-1185">Reference proteome</keyword>
<name>A0A1L7XCF1_9HELO</name>
<dbReference type="EMBL" id="FJOG01000021">
    <property type="protein sequence ID" value="CZR62714.1"/>
    <property type="molecule type" value="Genomic_DNA"/>
</dbReference>
<dbReference type="PANTHER" id="PTHR35910">
    <property type="entry name" value="2EXR DOMAIN-CONTAINING PROTEIN"/>
    <property type="match status" value="1"/>
</dbReference>
<sequence>MQPSSLASSADQTFHAFNLLPTEVRQIIWRFSLQPRLVELHSWWVDEKCHYYSRAALPSAFHVCWDSMNAVIPLYVHNFSKEQRYLVHFNPSLDTLYIDNLFEDHLLDFLEGLNNDDNKSMAKVEAIAIPEYGVIDFDFDFEYAEEYRYWKRVRKAMECIDGLRDIIIVNDVSTYRKWSSRAMQRDEDERMWSERTGPLKQFCQEHVDRGWYMELFNEFPDALAQRFGIKDAHLLKARTSCISQAEQMHALLDGTRALLDSIFDPLGESTQPKEDPDPELQSVREWLNKRVRAVWGWRQADHPLRNLHHLRYSRC</sequence>
<feature type="domain" description="2EXR" evidence="1">
    <location>
        <begin position="14"/>
        <end position="96"/>
    </location>
</feature>
<dbReference type="AlphaFoldDB" id="A0A1L7XCF1"/>
<organism evidence="2 3">
    <name type="scientific">Phialocephala subalpina</name>
    <dbReference type="NCBI Taxonomy" id="576137"/>
    <lineage>
        <taxon>Eukaryota</taxon>
        <taxon>Fungi</taxon>
        <taxon>Dikarya</taxon>
        <taxon>Ascomycota</taxon>
        <taxon>Pezizomycotina</taxon>
        <taxon>Leotiomycetes</taxon>
        <taxon>Helotiales</taxon>
        <taxon>Mollisiaceae</taxon>
        <taxon>Phialocephala</taxon>
        <taxon>Phialocephala fortinii species complex</taxon>
    </lineage>
</organism>
<dbReference type="Pfam" id="PF20150">
    <property type="entry name" value="2EXR"/>
    <property type="match status" value="1"/>
</dbReference>
<accession>A0A1L7XCF1</accession>
<reference evidence="2 3" key="1">
    <citation type="submission" date="2016-03" db="EMBL/GenBank/DDBJ databases">
        <authorList>
            <person name="Ploux O."/>
        </authorList>
    </citation>
    <scope>NUCLEOTIDE SEQUENCE [LARGE SCALE GENOMIC DNA]</scope>
    <source>
        <strain evidence="2 3">UAMH 11012</strain>
    </source>
</reference>
<dbReference type="InterPro" id="IPR045518">
    <property type="entry name" value="2EXR"/>
</dbReference>
<dbReference type="OrthoDB" id="3484302at2759"/>